<keyword evidence="1" id="KW-1185">Reference proteome</keyword>
<sequence length="71" mass="7984">MAPASIGEKLGTPSLTDWPANAVIERSNYPSYPGLSFERLAPKLPPDAAKLIKNPLYRFDERKRLGFSLFY</sequence>
<evidence type="ECO:0000313" key="1">
    <source>
        <dbReference type="Proteomes" id="UP000887564"/>
    </source>
</evidence>
<organism evidence="1 2">
    <name type="scientific">Parascaris equorum</name>
    <name type="common">Equine roundworm</name>
    <dbReference type="NCBI Taxonomy" id="6256"/>
    <lineage>
        <taxon>Eukaryota</taxon>
        <taxon>Metazoa</taxon>
        <taxon>Ecdysozoa</taxon>
        <taxon>Nematoda</taxon>
        <taxon>Chromadorea</taxon>
        <taxon>Rhabditida</taxon>
        <taxon>Spirurina</taxon>
        <taxon>Ascaridomorpha</taxon>
        <taxon>Ascaridoidea</taxon>
        <taxon>Ascarididae</taxon>
        <taxon>Parascaris</taxon>
    </lineage>
</organism>
<accession>A0A914S000</accession>
<proteinExistence type="predicted"/>
<name>A0A914S000_PAREQ</name>
<reference evidence="2" key="1">
    <citation type="submission" date="2022-11" db="UniProtKB">
        <authorList>
            <consortium name="WormBaseParasite"/>
        </authorList>
    </citation>
    <scope>IDENTIFICATION</scope>
</reference>
<evidence type="ECO:0000313" key="2">
    <source>
        <dbReference type="WBParaSite" id="PEQ_0001046401-mRNA-1"/>
    </source>
</evidence>
<dbReference type="AlphaFoldDB" id="A0A914S000"/>
<protein>
    <submittedName>
        <fullName evidence="2">Uncharacterized protein</fullName>
    </submittedName>
</protein>
<dbReference type="WBParaSite" id="PEQ_0001046401-mRNA-1">
    <property type="protein sequence ID" value="PEQ_0001046401-mRNA-1"/>
    <property type="gene ID" value="PEQ_0001046401"/>
</dbReference>
<dbReference type="Proteomes" id="UP000887564">
    <property type="component" value="Unplaced"/>
</dbReference>